<dbReference type="EMBL" id="AP014800">
    <property type="protein sequence ID" value="BAQ67752.1"/>
    <property type="molecule type" value="Genomic_DNA"/>
</dbReference>
<evidence type="ECO:0008006" key="4">
    <source>
        <dbReference type="Google" id="ProtNLM"/>
    </source>
</evidence>
<protein>
    <recommendedName>
        <fullName evidence="4">Phage holin family protein</fullName>
    </recommendedName>
</protein>
<evidence type="ECO:0000313" key="3">
    <source>
        <dbReference type="Proteomes" id="UP000064912"/>
    </source>
</evidence>
<accession>A0A0D6AY19</accession>
<evidence type="ECO:0000256" key="1">
    <source>
        <dbReference type="SAM" id="Phobius"/>
    </source>
</evidence>
<feature type="transmembrane region" description="Helical" evidence="1">
    <location>
        <begin position="51"/>
        <end position="72"/>
    </location>
</feature>
<reference evidence="2 3" key="1">
    <citation type="submission" date="2015-02" db="EMBL/GenBank/DDBJ databases">
        <title>Genome sequene of Rhodovulum sulfidophilum DSM 2351.</title>
        <authorList>
            <person name="Nagao N."/>
        </authorList>
    </citation>
    <scope>NUCLEOTIDE SEQUENCE [LARGE SCALE GENOMIC DNA]</scope>
    <source>
        <strain evidence="2 3">DSM 2351</strain>
    </source>
</reference>
<dbReference type="eggNOG" id="ENOG503132K">
    <property type="taxonomic scope" value="Bacteria"/>
</dbReference>
<keyword evidence="1" id="KW-0812">Transmembrane</keyword>
<dbReference type="Proteomes" id="UP000064912">
    <property type="component" value="Chromosome"/>
</dbReference>
<keyword evidence="1" id="KW-0472">Membrane</keyword>
<dbReference type="InterPro" id="IPR009937">
    <property type="entry name" value="Phage_holin_3_6"/>
</dbReference>
<dbReference type="AlphaFoldDB" id="A0A0D6AY19"/>
<dbReference type="KEGG" id="rsu:NHU_00583"/>
<proteinExistence type="predicted"/>
<evidence type="ECO:0000313" key="2">
    <source>
        <dbReference type="EMBL" id="BAQ67752.1"/>
    </source>
</evidence>
<feature type="transmembrane region" description="Helical" evidence="1">
    <location>
        <begin position="20"/>
        <end position="45"/>
    </location>
</feature>
<dbReference type="Pfam" id="PF07332">
    <property type="entry name" value="Phage_holin_3_6"/>
    <property type="match status" value="1"/>
</dbReference>
<organism evidence="2 3">
    <name type="scientific">Rhodovulum sulfidophilum</name>
    <name type="common">Rhodobacter sulfidophilus</name>
    <dbReference type="NCBI Taxonomy" id="35806"/>
    <lineage>
        <taxon>Bacteria</taxon>
        <taxon>Pseudomonadati</taxon>
        <taxon>Pseudomonadota</taxon>
        <taxon>Alphaproteobacteria</taxon>
        <taxon>Rhodobacterales</taxon>
        <taxon>Paracoccaceae</taxon>
        <taxon>Rhodovulum</taxon>
    </lineage>
</organism>
<sequence>MFSLPLDEAERRARAFSHRLALGTAGSLCAGVGAAFLTVAAWLVLSAGHGAVFAATVIGSAYLGVGLILWALSLRPRQPERTAPPADPYTPFIHMAEGFAAGLEAGRAARRPGSSDRARD</sequence>
<gene>
    <name evidence="2" type="ORF">NHU_00583</name>
</gene>
<keyword evidence="1" id="KW-1133">Transmembrane helix</keyword>
<dbReference type="PATRIC" id="fig|35806.4.peg.600"/>
<name>A0A0D6AY19_RHOSU</name>